<feature type="binding site" evidence="11">
    <location>
        <position position="131"/>
    </location>
    <ligand>
        <name>[4Fe-4S] cluster</name>
        <dbReference type="ChEBI" id="CHEBI:49883"/>
        <note>ligand shared with heterodimeric partner</note>
    </ligand>
</feature>
<dbReference type="Proteomes" id="UP000469011">
    <property type="component" value="Unassembled WGS sequence"/>
</dbReference>
<feature type="domain" description="Nitrogenase/oxidoreductase component 1" evidence="12">
    <location>
        <begin position="45"/>
        <end position="431"/>
    </location>
</feature>
<name>A0A6N9T3M8_9HYPH</name>
<dbReference type="GO" id="GO:0046872">
    <property type="term" value="F:metal ion binding"/>
    <property type="evidence" value="ECO:0007669"/>
    <property type="project" value="UniProtKB-KW"/>
</dbReference>
<dbReference type="GO" id="GO:0016636">
    <property type="term" value="F:oxidoreductase activity, acting on the CH-CH group of donors, iron-sulfur protein as acceptor"/>
    <property type="evidence" value="ECO:0007669"/>
    <property type="project" value="UniProtKB-UniRule"/>
</dbReference>
<comment type="pathway">
    <text evidence="11">Porphyrin-containing compound metabolism; bacteriochlorophyll biosynthesis (light-independent).</text>
</comment>
<comment type="cofactor">
    <cofactor evidence="11">
        <name>[4Fe-4S] cluster</name>
        <dbReference type="ChEBI" id="CHEBI:49883"/>
    </cofactor>
    <text evidence="11">Binds 1 [4Fe-4S] cluster per heterodimer. The cluster is bound at the heterodimer interface by residues from both subunits.</text>
</comment>
<dbReference type="GO" id="GO:0036070">
    <property type="term" value="P:light-independent bacteriochlorophyll biosynthetic process"/>
    <property type="evidence" value="ECO:0007669"/>
    <property type="project" value="UniProtKB-UniRule"/>
</dbReference>
<evidence type="ECO:0000256" key="11">
    <source>
        <dbReference type="HAMAP-Rule" id="MF_00352"/>
    </source>
</evidence>
<keyword evidence="4 11" id="KW-0547">Nucleotide-binding</keyword>
<evidence type="ECO:0000256" key="7">
    <source>
        <dbReference type="ARBA" id="ARBA00023004"/>
    </source>
</evidence>
<reference evidence="13 14" key="1">
    <citation type="submission" date="2020-01" db="EMBL/GenBank/DDBJ databases">
        <title>Jiella pacifica sp. nov.</title>
        <authorList>
            <person name="Xue Z."/>
            <person name="Zhu S."/>
            <person name="Chen J."/>
            <person name="Yang J."/>
        </authorList>
    </citation>
    <scope>NUCLEOTIDE SEQUENCE [LARGE SCALE GENOMIC DNA]</scope>
    <source>
        <strain evidence="13 14">40Bstr34</strain>
    </source>
</reference>
<dbReference type="InterPro" id="IPR005970">
    <property type="entry name" value="Protochl_reductN"/>
</dbReference>
<comment type="subunit">
    <text evidence="11">Protochlorophyllide reductase is composed of three subunits; BchL, BchN and BchB. Forms a heterotetramer of two BchB and two BchN subunits.</text>
</comment>
<comment type="catalytic activity">
    <reaction evidence="11">
        <text>chlorophyllide a + oxidized 2[4Fe-4S]-[ferredoxin] + 2 ADP + 2 phosphate = protochlorophyllide a + reduced 2[4Fe-4S]-[ferredoxin] + 2 ATP + 2 H2O</text>
        <dbReference type="Rhea" id="RHEA:28202"/>
        <dbReference type="Rhea" id="RHEA-COMP:10002"/>
        <dbReference type="Rhea" id="RHEA-COMP:10004"/>
        <dbReference type="ChEBI" id="CHEBI:15377"/>
        <dbReference type="ChEBI" id="CHEBI:30616"/>
        <dbReference type="ChEBI" id="CHEBI:33722"/>
        <dbReference type="ChEBI" id="CHEBI:33723"/>
        <dbReference type="ChEBI" id="CHEBI:43474"/>
        <dbReference type="ChEBI" id="CHEBI:83348"/>
        <dbReference type="ChEBI" id="CHEBI:83350"/>
        <dbReference type="ChEBI" id="CHEBI:456216"/>
        <dbReference type="EC" id="1.3.7.7"/>
    </reaction>
</comment>
<dbReference type="EC" id="1.3.7.7" evidence="11"/>
<sequence length="442" mass="48055">MNGAVIPRGTPIGKGAAVAATAISPSRGCSDLPVLRERGQREVFCGLTGIVWLHRKIQDAFFLVVGSRTCAHLIQSAAGVMIFAEPRFATAVMEERDLAGLADANEELDKAVSRLIERRPDIKMLFLVGSCPSEVIKLDLSRAAARLSERYSPDVRILNYSGSGIETTFTQGEDNCLAALVPQLPVSKAETPQLLVVGALADVVEDQFARLFAAMGIDDVRFLPPRRARDLPPVGPSTRYLLAQPFLGETARVLDERGARRIAAPFPLGAEGTTLWLKAAAEAFAIDPMRFRAATAAAEARAKRALEPFLAELSGRSIFFFPDSQLEIPLARMLSRELGMQPTEVGTPYLHRQHLAEELALLPEGAQLSEGQDVDRQLDRARAARPDISVCGLGLANPLEAEGLTTKWSIELLFTPIQGYEQAGDLAALFARPLDRKTRLRV</sequence>
<evidence type="ECO:0000256" key="6">
    <source>
        <dbReference type="ARBA" id="ARBA00023002"/>
    </source>
</evidence>
<dbReference type="NCBIfam" id="TIGR01279">
    <property type="entry name" value="DPOR_bchN"/>
    <property type="match status" value="1"/>
</dbReference>
<dbReference type="UniPathway" id="UPA00671"/>
<evidence type="ECO:0000256" key="5">
    <source>
        <dbReference type="ARBA" id="ARBA00022840"/>
    </source>
</evidence>
<organism evidence="13 14">
    <name type="scientific">Jiella pacifica</name>
    <dbReference type="NCBI Taxonomy" id="2696469"/>
    <lineage>
        <taxon>Bacteria</taxon>
        <taxon>Pseudomonadati</taxon>
        <taxon>Pseudomonadota</taxon>
        <taxon>Alphaproteobacteria</taxon>
        <taxon>Hyphomicrobiales</taxon>
        <taxon>Aurantimonadaceae</taxon>
        <taxon>Jiella</taxon>
    </lineage>
</organism>
<evidence type="ECO:0000256" key="10">
    <source>
        <dbReference type="ARBA" id="ARBA00023181"/>
    </source>
</evidence>
<protein>
    <recommendedName>
        <fullName evidence="11">Light-independent protochlorophyllide reductase subunit N</fullName>
        <shortName evidence="11">DPOR subunit N</shortName>
        <shortName evidence="11">LI-POR subunit N</shortName>
        <ecNumber evidence="11">1.3.7.7</ecNumber>
    </recommendedName>
</protein>
<dbReference type="SUPFAM" id="SSF53807">
    <property type="entry name" value="Helical backbone' metal receptor"/>
    <property type="match status" value="1"/>
</dbReference>
<dbReference type="InterPro" id="IPR050293">
    <property type="entry name" value="LIPOR_BchN/ChlN"/>
</dbReference>
<dbReference type="EMBL" id="JAAAMG010000002">
    <property type="protein sequence ID" value="NDW03578.1"/>
    <property type="molecule type" value="Genomic_DNA"/>
</dbReference>
<feature type="binding site" evidence="11">
    <location>
        <position position="70"/>
    </location>
    <ligand>
        <name>[4Fe-4S] cluster</name>
        <dbReference type="ChEBI" id="CHEBI:49883"/>
        <note>ligand shared with heterodimeric partner</note>
    </ligand>
</feature>
<keyword evidence="3 11" id="KW-0479">Metal-binding</keyword>
<comment type="function">
    <text evidence="11">Component of the dark-operative protochlorophyllide reductase (DPOR) that uses Mg-ATP and reduced ferredoxin to reduce ring D of protochlorophyllide (Pchlide) to form chlorophyllide a (Chlide). This reaction is light-independent. The NB-protein (BchN-BchB) is the catalytic component of the complex.</text>
</comment>
<dbReference type="NCBIfam" id="NF002768">
    <property type="entry name" value="PRK02842.1"/>
    <property type="match status" value="1"/>
</dbReference>
<keyword evidence="2 11" id="KW-0602">Photosynthesis</keyword>
<evidence type="ECO:0000256" key="1">
    <source>
        <dbReference type="ARBA" id="ARBA00022485"/>
    </source>
</evidence>
<accession>A0A6N9T3M8</accession>
<dbReference type="AlphaFoldDB" id="A0A6N9T3M8"/>
<keyword evidence="7 11" id="KW-0408">Iron</keyword>
<proteinExistence type="inferred from homology"/>
<feature type="binding site" evidence="11">
    <location>
        <position position="45"/>
    </location>
    <ligand>
        <name>[4Fe-4S] cluster</name>
        <dbReference type="ChEBI" id="CHEBI:49883"/>
        <note>ligand shared with heterodimeric partner</note>
    </ligand>
</feature>
<dbReference type="Gene3D" id="3.40.50.1980">
    <property type="entry name" value="Nitrogenase molybdenum iron protein domain"/>
    <property type="match status" value="3"/>
</dbReference>
<keyword evidence="10 11" id="KW-0077">Bacteriochlorophyll biosynthesis</keyword>
<dbReference type="GO" id="GO:0051539">
    <property type="term" value="F:4 iron, 4 sulfur cluster binding"/>
    <property type="evidence" value="ECO:0007669"/>
    <property type="project" value="UniProtKB-UniRule"/>
</dbReference>
<dbReference type="PANTHER" id="PTHR39429">
    <property type="entry name" value="LIGHT-INDEPENDENT PROTOCHLOROPHYLLIDE REDUCTASE SUBUNIT N"/>
    <property type="match status" value="1"/>
</dbReference>
<dbReference type="PIRSF" id="PIRSF000162">
    <property type="entry name" value="P_chlorophyll_rd"/>
    <property type="match status" value="1"/>
</dbReference>
<evidence type="ECO:0000256" key="3">
    <source>
        <dbReference type="ARBA" id="ARBA00022723"/>
    </source>
</evidence>
<evidence type="ECO:0000256" key="4">
    <source>
        <dbReference type="ARBA" id="ARBA00022741"/>
    </source>
</evidence>
<evidence type="ECO:0000259" key="12">
    <source>
        <dbReference type="Pfam" id="PF00148"/>
    </source>
</evidence>
<dbReference type="RefSeq" id="WP_163461196.1">
    <property type="nucleotide sequence ID" value="NZ_JAAAMG010000002.1"/>
</dbReference>
<keyword evidence="6 11" id="KW-0560">Oxidoreductase</keyword>
<evidence type="ECO:0000313" key="13">
    <source>
        <dbReference type="EMBL" id="NDW03578.1"/>
    </source>
</evidence>
<keyword evidence="8 11" id="KW-0411">Iron-sulfur</keyword>
<dbReference type="GO" id="GO:0019685">
    <property type="term" value="P:photosynthesis, dark reaction"/>
    <property type="evidence" value="ECO:0007669"/>
    <property type="project" value="InterPro"/>
</dbReference>
<dbReference type="InterPro" id="IPR000510">
    <property type="entry name" value="Nase/OxRdtase_comp1"/>
</dbReference>
<evidence type="ECO:0000256" key="2">
    <source>
        <dbReference type="ARBA" id="ARBA00022531"/>
    </source>
</evidence>
<dbReference type="GO" id="GO:0005524">
    <property type="term" value="F:ATP binding"/>
    <property type="evidence" value="ECO:0007669"/>
    <property type="project" value="UniProtKB-UniRule"/>
</dbReference>
<gene>
    <name evidence="11" type="primary">bchN</name>
    <name evidence="13" type="ORF">GTK09_03985</name>
</gene>
<keyword evidence="5 11" id="KW-0067">ATP-binding</keyword>
<evidence type="ECO:0000256" key="9">
    <source>
        <dbReference type="ARBA" id="ARBA00023171"/>
    </source>
</evidence>
<keyword evidence="14" id="KW-1185">Reference proteome</keyword>
<evidence type="ECO:0000256" key="8">
    <source>
        <dbReference type="ARBA" id="ARBA00023014"/>
    </source>
</evidence>
<dbReference type="Pfam" id="PF00148">
    <property type="entry name" value="Oxidored_nitro"/>
    <property type="match status" value="1"/>
</dbReference>
<dbReference type="PANTHER" id="PTHR39429:SF3">
    <property type="entry name" value="LIGHT-INDEPENDENT PROTOCHLOROPHYLLIDE REDUCTASE SUBUNIT N"/>
    <property type="match status" value="1"/>
</dbReference>
<dbReference type="GO" id="GO:0016730">
    <property type="term" value="F:oxidoreductase activity, acting on iron-sulfur proteins as donors"/>
    <property type="evidence" value="ECO:0007669"/>
    <property type="project" value="InterPro"/>
</dbReference>
<comment type="similarity">
    <text evidence="11">Belongs to the BchN/ChlN family.</text>
</comment>
<evidence type="ECO:0000313" key="14">
    <source>
        <dbReference type="Proteomes" id="UP000469011"/>
    </source>
</evidence>
<keyword evidence="1 11" id="KW-0004">4Fe-4S</keyword>
<comment type="caution">
    <text evidence="13">The sequence shown here is derived from an EMBL/GenBank/DDBJ whole genome shotgun (WGS) entry which is preliminary data.</text>
</comment>
<keyword evidence="9 11" id="KW-0149">Chlorophyll biosynthesis</keyword>
<dbReference type="HAMAP" id="MF_00352">
    <property type="entry name" value="ChlN_BchN"/>
    <property type="match status" value="1"/>
</dbReference>